<evidence type="ECO:0000256" key="2">
    <source>
        <dbReference type="ARBA" id="ARBA00023027"/>
    </source>
</evidence>
<feature type="binding site" evidence="3">
    <location>
        <position position="150"/>
    </location>
    <ligand>
        <name>Zn(2+)</name>
        <dbReference type="ChEBI" id="CHEBI:29105"/>
    </ligand>
</feature>
<dbReference type="InterPro" id="IPR026591">
    <property type="entry name" value="Sirtuin_cat_small_dom_sf"/>
</dbReference>
<protein>
    <submittedName>
        <fullName evidence="5">NAD-dependent deacetylase</fullName>
    </submittedName>
</protein>
<organism evidence="5 6">
    <name type="scientific">Methanolobus chelungpuianus</name>
    <dbReference type="NCBI Taxonomy" id="502115"/>
    <lineage>
        <taxon>Archaea</taxon>
        <taxon>Methanobacteriati</taxon>
        <taxon>Methanobacteriota</taxon>
        <taxon>Stenosarchaea group</taxon>
        <taxon>Methanomicrobia</taxon>
        <taxon>Methanosarcinales</taxon>
        <taxon>Methanosarcinaceae</taxon>
        <taxon>Methanolobus</taxon>
    </lineage>
</organism>
<proteinExistence type="predicted"/>
<dbReference type="EMBL" id="JTEO01000006">
    <property type="protein sequence ID" value="MCQ6963724.1"/>
    <property type="molecule type" value="Genomic_DNA"/>
</dbReference>
<keyword evidence="6" id="KW-1185">Reference proteome</keyword>
<dbReference type="PANTHER" id="PTHR11085">
    <property type="entry name" value="NAD-DEPENDENT PROTEIN DEACYLASE SIRTUIN-5, MITOCHONDRIAL-RELATED"/>
    <property type="match status" value="1"/>
</dbReference>
<evidence type="ECO:0000313" key="5">
    <source>
        <dbReference type="EMBL" id="MCQ6963724.1"/>
    </source>
</evidence>
<dbReference type="Gene3D" id="3.40.50.1220">
    <property type="entry name" value="TPP-binding domain"/>
    <property type="match status" value="1"/>
</dbReference>
<dbReference type="InterPro" id="IPR003000">
    <property type="entry name" value="Sirtuin"/>
</dbReference>
<dbReference type="SUPFAM" id="SSF52467">
    <property type="entry name" value="DHS-like NAD/FAD-binding domain"/>
    <property type="match status" value="1"/>
</dbReference>
<dbReference type="PROSITE" id="PS50305">
    <property type="entry name" value="SIRTUIN"/>
    <property type="match status" value="1"/>
</dbReference>
<dbReference type="Pfam" id="PF02146">
    <property type="entry name" value="SIR2"/>
    <property type="match status" value="1"/>
</dbReference>
<feature type="active site" description="Proton acceptor" evidence="3">
    <location>
        <position position="115"/>
    </location>
</feature>
<feature type="binding site" evidence="3">
    <location>
        <position position="147"/>
    </location>
    <ligand>
        <name>Zn(2+)</name>
        <dbReference type="ChEBI" id="CHEBI:29105"/>
    </ligand>
</feature>
<gene>
    <name evidence="5" type="ORF">PV02_10960</name>
</gene>
<name>A0AAE3L135_9EURY</name>
<dbReference type="GO" id="GO:0070403">
    <property type="term" value="F:NAD+ binding"/>
    <property type="evidence" value="ECO:0007669"/>
    <property type="project" value="InterPro"/>
</dbReference>
<feature type="binding site" evidence="3">
    <location>
        <position position="126"/>
    </location>
    <ligand>
        <name>Zn(2+)</name>
        <dbReference type="ChEBI" id="CHEBI:29105"/>
    </ligand>
</feature>
<dbReference type="GO" id="GO:0017136">
    <property type="term" value="F:histone deacetylase activity, NAD-dependent"/>
    <property type="evidence" value="ECO:0007669"/>
    <property type="project" value="TreeGrafter"/>
</dbReference>
<evidence type="ECO:0000256" key="1">
    <source>
        <dbReference type="ARBA" id="ARBA00022679"/>
    </source>
</evidence>
<dbReference type="GO" id="GO:0046872">
    <property type="term" value="F:metal ion binding"/>
    <property type="evidence" value="ECO:0007669"/>
    <property type="project" value="UniProtKB-KW"/>
</dbReference>
<dbReference type="InterPro" id="IPR050134">
    <property type="entry name" value="NAD-dep_sirtuin_deacylases"/>
</dbReference>
<dbReference type="Gene3D" id="3.30.1600.10">
    <property type="entry name" value="SIR2/SIRT2 'Small Domain"/>
    <property type="match status" value="1"/>
</dbReference>
<keyword evidence="1" id="KW-0808">Transferase</keyword>
<feature type="binding site" evidence="3">
    <location>
        <position position="123"/>
    </location>
    <ligand>
        <name>Zn(2+)</name>
        <dbReference type="ChEBI" id="CHEBI:29105"/>
    </ligand>
</feature>
<keyword evidence="2" id="KW-0520">NAD</keyword>
<dbReference type="InterPro" id="IPR026590">
    <property type="entry name" value="Ssirtuin_cat_dom"/>
</dbReference>
<evidence type="ECO:0000256" key="3">
    <source>
        <dbReference type="PROSITE-ProRule" id="PRU00236"/>
    </source>
</evidence>
<dbReference type="InterPro" id="IPR029035">
    <property type="entry name" value="DHS-like_NAD/FAD-binding_dom"/>
</dbReference>
<reference evidence="5 6" key="1">
    <citation type="journal article" date="2011" name="Appl. Environ. Microbiol.">
        <title>Methanogenic archaea isolated from Taiwan's Chelungpu fault.</title>
        <authorList>
            <person name="Wu S.Y."/>
            <person name="Lai M.C."/>
        </authorList>
    </citation>
    <scope>NUCLEOTIDE SEQUENCE [LARGE SCALE GENOMIC DNA]</scope>
    <source>
        <strain evidence="5 6">St545Mb</strain>
    </source>
</reference>
<accession>A0AAE3L135</accession>
<dbReference type="AlphaFoldDB" id="A0AAE3L135"/>
<keyword evidence="3" id="KW-0862">Zinc</keyword>
<feature type="domain" description="Deacetylase sirtuin-type" evidence="4">
    <location>
        <begin position="1"/>
        <end position="249"/>
    </location>
</feature>
<sequence length="260" mass="29434">MDRFIELLEGSRHCVFLSGAGISTFSGIFDFRGKNGIYRRFDADRIFDIDHFHSSPEYFYSHSREMVFSVGEKEPNFIHNTLAKMETAGMIKTLITQNIDMLHWKAGSRNLIEIHGSARENTCLSCGKKYSYEHVAKVVNNGRVPECVSCGGLIKPDIVFFGEMLDEGTITKAMIESSLADLFVVIGSSLVVQPAASLPLCSIRNKGKLVIVNDMPTPLDEYAYLRYNDLEDVFRKLEKHFFRGQLQAEQKDESSIKEKL</sequence>
<keyword evidence="3" id="KW-0479">Metal-binding</keyword>
<evidence type="ECO:0000313" key="6">
    <source>
        <dbReference type="Proteomes" id="UP001206983"/>
    </source>
</evidence>
<dbReference type="Proteomes" id="UP001206983">
    <property type="component" value="Unassembled WGS sequence"/>
</dbReference>
<dbReference type="PANTHER" id="PTHR11085:SF4">
    <property type="entry name" value="NAD-DEPENDENT PROTEIN DEACYLASE"/>
    <property type="match status" value="1"/>
</dbReference>
<evidence type="ECO:0000259" key="4">
    <source>
        <dbReference type="PROSITE" id="PS50305"/>
    </source>
</evidence>
<comment type="caution">
    <text evidence="5">The sequence shown here is derived from an EMBL/GenBank/DDBJ whole genome shotgun (WGS) entry which is preliminary data.</text>
</comment>